<dbReference type="AlphaFoldDB" id="A0AAV6K0X4"/>
<evidence type="ECO:0000259" key="2">
    <source>
        <dbReference type="PROSITE" id="PS50011"/>
    </source>
</evidence>
<sequence>MQLQILQQQEIRFREMDLVVLFGLLVAVPICCTWLENSARVAKGLPYLHEDCHESIIHFAIEPQNILLDGDFNAKISDFGLARFIDRNQIPVLTMLKGNNRVYGS</sequence>
<comment type="caution">
    <text evidence="3">The sequence shown here is derived from an EMBL/GenBank/DDBJ whole genome shotgun (WGS) entry which is preliminary data.</text>
</comment>
<evidence type="ECO:0000256" key="1">
    <source>
        <dbReference type="ARBA" id="ARBA00022729"/>
    </source>
</evidence>
<organism evidence="3 4">
    <name type="scientific">Rhododendron griersonianum</name>
    <dbReference type="NCBI Taxonomy" id="479676"/>
    <lineage>
        <taxon>Eukaryota</taxon>
        <taxon>Viridiplantae</taxon>
        <taxon>Streptophyta</taxon>
        <taxon>Embryophyta</taxon>
        <taxon>Tracheophyta</taxon>
        <taxon>Spermatophyta</taxon>
        <taxon>Magnoliopsida</taxon>
        <taxon>eudicotyledons</taxon>
        <taxon>Gunneridae</taxon>
        <taxon>Pentapetalae</taxon>
        <taxon>asterids</taxon>
        <taxon>Ericales</taxon>
        <taxon>Ericaceae</taxon>
        <taxon>Ericoideae</taxon>
        <taxon>Rhodoreae</taxon>
        <taxon>Rhododendron</taxon>
    </lineage>
</organism>
<proteinExistence type="predicted"/>
<dbReference type="InterPro" id="IPR011009">
    <property type="entry name" value="Kinase-like_dom_sf"/>
</dbReference>
<dbReference type="SUPFAM" id="SSF56112">
    <property type="entry name" value="Protein kinase-like (PK-like)"/>
    <property type="match status" value="1"/>
</dbReference>
<feature type="domain" description="Protein kinase" evidence="2">
    <location>
        <begin position="1"/>
        <end position="105"/>
    </location>
</feature>
<accession>A0AAV6K0X4</accession>
<dbReference type="Proteomes" id="UP000823749">
    <property type="component" value="Chromosome 6"/>
</dbReference>
<evidence type="ECO:0000313" key="4">
    <source>
        <dbReference type="Proteomes" id="UP000823749"/>
    </source>
</evidence>
<dbReference type="InterPro" id="IPR051343">
    <property type="entry name" value="G-type_lectin_kinases/EP1-like"/>
</dbReference>
<dbReference type="EMBL" id="JACTNZ010000006">
    <property type="protein sequence ID" value="KAG5546069.1"/>
    <property type="molecule type" value="Genomic_DNA"/>
</dbReference>
<keyword evidence="4" id="KW-1185">Reference proteome</keyword>
<gene>
    <name evidence="3" type="ORF">RHGRI_018293</name>
</gene>
<name>A0AAV6K0X4_9ERIC</name>
<dbReference type="GO" id="GO:0004672">
    <property type="term" value="F:protein kinase activity"/>
    <property type="evidence" value="ECO:0007669"/>
    <property type="project" value="InterPro"/>
</dbReference>
<protein>
    <recommendedName>
        <fullName evidence="2">Protein kinase domain-containing protein</fullName>
    </recommendedName>
</protein>
<dbReference type="PANTHER" id="PTHR47976:SF30">
    <property type="entry name" value="RECEPTOR-LIKE SERINE_THREONINE-PROTEIN KINASE"/>
    <property type="match status" value="1"/>
</dbReference>
<dbReference type="PANTHER" id="PTHR47976">
    <property type="entry name" value="G-TYPE LECTIN S-RECEPTOR-LIKE SERINE/THREONINE-PROTEIN KINASE SD2-5"/>
    <property type="match status" value="1"/>
</dbReference>
<dbReference type="Pfam" id="PF00069">
    <property type="entry name" value="Pkinase"/>
    <property type="match status" value="1"/>
</dbReference>
<dbReference type="PROSITE" id="PS50011">
    <property type="entry name" value="PROTEIN_KINASE_DOM"/>
    <property type="match status" value="1"/>
</dbReference>
<dbReference type="InterPro" id="IPR000719">
    <property type="entry name" value="Prot_kinase_dom"/>
</dbReference>
<dbReference type="GO" id="GO:0005524">
    <property type="term" value="F:ATP binding"/>
    <property type="evidence" value="ECO:0007669"/>
    <property type="project" value="InterPro"/>
</dbReference>
<reference evidence="3 4" key="1">
    <citation type="submission" date="2020-08" db="EMBL/GenBank/DDBJ databases">
        <title>Plant Genome Project.</title>
        <authorList>
            <person name="Zhang R.-G."/>
        </authorList>
    </citation>
    <scope>NUCLEOTIDE SEQUENCE [LARGE SCALE GENOMIC DNA]</scope>
    <source>
        <strain evidence="3">WSP0</strain>
        <tissue evidence="3">Leaf</tissue>
    </source>
</reference>
<keyword evidence="1" id="KW-0732">Signal</keyword>
<evidence type="ECO:0000313" key="3">
    <source>
        <dbReference type="EMBL" id="KAG5546069.1"/>
    </source>
</evidence>
<dbReference type="Gene3D" id="1.10.510.10">
    <property type="entry name" value="Transferase(Phosphotransferase) domain 1"/>
    <property type="match status" value="1"/>
</dbReference>